<feature type="transmembrane region" description="Helical" evidence="1">
    <location>
        <begin position="83"/>
        <end position="107"/>
    </location>
</feature>
<dbReference type="Ensembl" id="ENSPSMT00000027376.1">
    <property type="protein sequence ID" value="ENSPSMP00000023574.1"/>
    <property type="gene ID" value="ENSPSMG00000016660.1"/>
</dbReference>
<keyword evidence="1" id="KW-0812">Transmembrane</keyword>
<dbReference type="GeneTree" id="ENSGT01150000286936"/>
<dbReference type="AlphaFoldDB" id="A0A8C9DNT4"/>
<dbReference type="Pfam" id="PF01352">
    <property type="entry name" value="KRAB"/>
    <property type="match status" value="1"/>
</dbReference>
<feature type="domain" description="KRAB" evidence="2">
    <location>
        <begin position="14"/>
        <end position="85"/>
    </location>
</feature>
<dbReference type="PANTHER" id="PTHR23232:SF158">
    <property type="entry name" value="KRAB DOMAIN-CONTAINING PROTEIN 5"/>
    <property type="match status" value="1"/>
</dbReference>
<name>A0A8C9DNT4_PROSS</name>
<evidence type="ECO:0000259" key="2">
    <source>
        <dbReference type="PROSITE" id="PS50805"/>
    </source>
</evidence>
<accession>A0A8C9DNT4</accession>
<dbReference type="InterPro" id="IPR001909">
    <property type="entry name" value="KRAB"/>
</dbReference>
<dbReference type="Gene3D" id="6.10.140.140">
    <property type="match status" value="1"/>
</dbReference>
<keyword evidence="1" id="KW-0472">Membrane</keyword>
<keyword evidence="1" id="KW-1133">Transmembrane helix</keyword>
<evidence type="ECO:0000256" key="1">
    <source>
        <dbReference type="SAM" id="Phobius"/>
    </source>
</evidence>
<dbReference type="InterPro" id="IPR036051">
    <property type="entry name" value="KRAB_dom_sf"/>
</dbReference>
<reference evidence="3" key="2">
    <citation type="submission" date="2025-09" db="UniProtKB">
        <authorList>
            <consortium name="Ensembl"/>
        </authorList>
    </citation>
    <scope>IDENTIFICATION</scope>
</reference>
<dbReference type="SMART" id="SM00349">
    <property type="entry name" value="KRAB"/>
    <property type="match status" value="1"/>
</dbReference>
<keyword evidence="4" id="KW-1185">Reference proteome</keyword>
<protein>
    <recommendedName>
        <fullName evidence="2">KRAB domain-containing protein</fullName>
    </recommendedName>
</protein>
<reference evidence="3" key="1">
    <citation type="submission" date="2025-08" db="UniProtKB">
        <authorList>
            <consortium name="Ensembl"/>
        </authorList>
    </citation>
    <scope>IDENTIFICATION</scope>
</reference>
<dbReference type="GO" id="GO:0006355">
    <property type="term" value="P:regulation of DNA-templated transcription"/>
    <property type="evidence" value="ECO:0007669"/>
    <property type="project" value="InterPro"/>
</dbReference>
<dbReference type="InterPro" id="IPR050169">
    <property type="entry name" value="Krueppel_C2H2_ZnF"/>
</dbReference>
<organism evidence="3 4">
    <name type="scientific">Prolemur simus</name>
    <name type="common">Greater bamboo lemur</name>
    <name type="synonym">Hapalemur simus</name>
    <dbReference type="NCBI Taxonomy" id="1328070"/>
    <lineage>
        <taxon>Eukaryota</taxon>
        <taxon>Metazoa</taxon>
        <taxon>Chordata</taxon>
        <taxon>Craniata</taxon>
        <taxon>Vertebrata</taxon>
        <taxon>Euteleostomi</taxon>
        <taxon>Mammalia</taxon>
        <taxon>Eutheria</taxon>
        <taxon>Euarchontoglires</taxon>
        <taxon>Primates</taxon>
        <taxon>Strepsirrhini</taxon>
        <taxon>Lemuriformes</taxon>
        <taxon>Lemuridae</taxon>
        <taxon>Prolemur</taxon>
    </lineage>
</organism>
<dbReference type="SUPFAM" id="SSF109640">
    <property type="entry name" value="KRAB domain (Kruppel-associated box)"/>
    <property type="match status" value="1"/>
</dbReference>
<sequence length="123" mass="14749">MPFCLREREMYELLTFRDVASEFSPEEWIYQDSTQRTLYRDVMLENYRNLISLGLAVSKPDLIICLEHEKVAKSQPPGPGKHFCILYFILWLNNILLLIYTIFFYPFSVYRCLVYFYILAIVK</sequence>
<evidence type="ECO:0000313" key="3">
    <source>
        <dbReference type="Ensembl" id="ENSPSMP00000023574.1"/>
    </source>
</evidence>
<evidence type="ECO:0000313" key="4">
    <source>
        <dbReference type="Proteomes" id="UP000694414"/>
    </source>
</evidence>
<dbReference type="Proteomes" id="UP000694414">
    <property type="component" value="Unplaced"/>
</dbReference>
<dbReference type="PROSITE" id="PS50805">
    <property type="entry name" value="KRAB"/>
    <property type="match status" value="1"/>
</dbReference>
<dbReference type="CDD" id="cd07765">
    <property type="entry name" value="KRAB_A-box"/>
    <property type="match status" value="1"/>
</dbReference>
<dbReference type="PANTHER" id="PTHR23232">
    <property type="entry name" value="KRAB DOMAIN C2H2 ZINC FINGER"/>
    <property type="match status" value="1"/>
</dbReference>
<proteinExistence type="predicted"/>